<keyword evidence="3" id="KW-1185">Reference proteome</keyword>
<proteinExistence type="predicted"/>
<feature type="region of interest" description="Disordered" evidence="1">
    <location>
        <begin position="182"/>
        <end position="207"/>
    </location>
</feature>
<sequence>MTTCPASESLSPRFVLMQTVVGGVHVCASLLGPVYWSVYDNSDVGLPNEHGLTTSLEHALRLPAAWREHWLYGTKYKYFTADLWNDVEKKRFELCGPPPRDEDFECFDNGLHYFITRLSGGLSALAHQANQTADELLEWLGSASWADVPAATSARYLKDMNGFIGYEPVWTDDPNEALEFSGDEELEKDPLLPHGQLVPHPHSVAPA</sequence>
<reference evidence="2 3" key="1">
    <citation type="submission" date="2020-04" db="EMBL/GenBank/DDBJ databases">
        <authorList>
            <person name="De Canck E."/>
        </authorList>
    </citation>
    <scope>NUCLEOTIDE SEQUENCE [LARGE SCALE GENOMIC DNA]</scope>
    <source>
        <strain evidence="2 3">LMG 3415</strain>
    </source>
</reference>
<dbReference type="Proteomes" id="UP000507140">
    <property type="component" value="Unassembled WGS sequence"/>
</dbReference>
<dbReference type="EMBL" id="CADIKR010000008">
    <property type="protein sequence ID" value="CAB3914893.1"/>
    <property type="molecule type" value="Genomic_DNA"/>
</dbReference>
<organism evidence="2 3">
    <name type="scientific">Achromobacter mucicolens</name>
    <dbReference type="NCBI Taxonomy" id="1389922"/>
    <lineage>
        <taxon>Bacteria</taxon>
        <taxon>Pseudomonadati</taxon>
        <taxon>Pseudomonadota</taxon>
        <taxon>Betaproteobacteria</taxon>
        <taxon>Burkholderiales</taxon>
        <taxon>Alcaligenaceae</taxon>
        <taxon>Achromobacter</taxon>
    </lineage>
</organism>
<name>A0ABM8LL24_9BURK</name>
<protein>
    <submittedName>
        <fullName evidence="2">Uncharacterized protein</fullName>
    </submittedName>
</protein>
<evidence type="ECO:0000313" key="3">
    <source>
        <dbReference type="Proteomes" id="UP000507140"/>
    </source>
</evidence>
<accession>A0ABM8LL24</accession>
<evidence type="ECO:0000256" key="1">
    <source>
        <dbReference type="SAM" id="MobiDB-lite"/>
    </source>
</evidence>
<gene>
    <name evidence="2" type="ORF">LMG3415_05178</name>
</gene>
<comment type="caution">
    <text evidence="2">The sequence shown here is derived from an EMBL/GenBank/DDBJ whole genome shotgun (WGS) entry which is preliminary data.</text>
</comment>
<evidence type="ECO:0000313" key="2">
    <source>
        <dbReference type="EMBL" id="CAB3914893.1"/>
    </source>
</evidence>